<keyword evidence="3" id="KW-1185">Reference proteome</keyword>
<sequence length="287" mass="32184">MTDLLKSRWAPDDTPRDPLCDRPSAVRPHPHPPHHHHHHHHHQHHSSPPPSSSSSSSPPTDLTRFMKIVARLKWKLPFLAEGYRLATLSPAHGAIDVSHAEIMFKIDFHEYYALLERAIVHLLSVFGTTISSACRASTPAPNVGLAATHRYHANVLEALQDPASPLHPVLGHGEVHEQLHKAKELRNRWKGADMTKAEREAEREMWKRRKNRENGVAPLASYNFERILTVIFQGLEEAYLVARAHLDGMEGVVGMDEGDGENTGEGETGGGEEDWDFIVDAMDWEAI</sequence>
<feature type="region of interest" description="Disordered" evidence="1">
    <location>
        <begin position="1"/>
        <end position="60"/>
    </location>
</feature>
<dbReference type="STRING" id="1448321.A0A317W8H6"/>
<dbReference type="VEuPathDB" id="FungiDB:BO70DRAFT_387200"/>
<feature type="compositionally biased region" description="Basic residues" evidence="1">
    <location>
        <begin position="28"/>
        <end position="45"/>
    </location>
</feature>
<evidence type="ECO:0000313" key="2">
    <source>
        <dbReference type="EMBL" id="PWY82021.1"/>
    </source>
</evidence>
<dbReference type="GeneID" id="37068128"/>
<protein>
    <submittedName>
        <fullName evidence="2">Uncharacterized protein</fullName>
    </submittedName>
</protein>
<dbReference type="AlphaFoldDB" id="A0A317W8H6"/>
<evidence type="ECO:0000256" key="1">
    <source>
        <dbReference type="SAM" id="MobiDB-lite"/>
    </source>
</evidence>
<dbReference type="EMBL" id="MSFL01000012">
    <property type="protein sequence ID" value="PWY82021.1"/>
    <property type="molecule type" value="Genomic_DNA"/>
</dbReference>
<feature type="region of interest" description="Disordered" evidence="1">
    <location>
        <begin position="252"/>
        <end position="273"/>
    </location>
</feature>
<feature type="compositionally biased region" description="Acidic residues" evidence="1">
    <location>
        <begin position="256"/>
        <end position="273"/>
    </location>
</feature>
<dbReference type="RefSeq" id="XP_025399286.1">
    <property type="nucleotide sequence ID" value="XM_025545891.1"/>
</dbReference>
<feature type="compositionally biased region" description="Basic and acidic residues" evidence="1">
    <location>
        <begin position="1"/>
        <end position="20"/>
    </location>
</feature>
<name>A0A317W8H6_9EURO</name>
<dbReference type="Proteomes" id="UP000247233">
    <property type="component" value="Unassembled WGS sequence"/>
</dbReference>
<proteinExistence type="predicted"/>
<reference evidence="2 3" key="1">
    <citation type="submission" date="2016-12" db="EMBL/GenBank/DDBJ databases">
        <title>The genomes of Aspergillus section Nigri reveals drivers in fungal speciation.</title>
        <authorList>
            <consortium name="DOE Joint Genome Institute"/>
            <person name="Vesth T.C."/>
            <person name="Nybo J."/>
            <person name="Theobald S."/>
            <person name="Brandl J."/>
            <person name="Frisvad J.C."/>
            <person name="Nielsen K.F."/>
            <person name="Lyhne E.K."/>
            <person name="Kogle M.E."/>
            <person name="Kuo A."/>
            <person name="Riley R."/>
            <person name="Clum A."/>
            <person name="Nolan M."/>
            <person name="Lipzen A."/>
            <person name="Salamov A."/>
            <person name="Henrissat B."/>
            <person name="Wiebenga A."/>
            <person name="De Vries R.P."/>
            <person name="Grigoriev I.V."/>
            <person name="Mortensen U.H."/>
            <person name="Andersen M.R."/>
            <person name="Baker S.E."/>
        </authorList>
    </citation>
    <scope>NUCLEOTIDE SEQUENCE [LARGE SCALE GENOMIC DNA]</scope>
    <source>
        <strain evidence="2 3">CBS 117.55</strain>
    </source>
</reference>
<accession>A0A317W8H6</accession>
<gene>
    <name evidence="2" type="ORF">BO70DRAFT_387200</name>
</gene>
<organism evidence="2 3">
    <name type="scientific">Aspergillus heteromorphus CBS 117.55</name>
    <dbReference type="NCBI Taxonomy" id="1448321"/>
    <lineage>
        <taxon>Eukaryota</taxon>
        <taxon>Fungi</taxon>
        <taxon>Dikarya</taxon>
        <taxon>Ascomycota</taxon>
        <taxon>Pezizomycotina</taxon>
        <taxon>Eurotiomycetes</taxon>
        <taxon>Eurotiomycetidae</taxon>
        <taxon>Eurotiales</taxon>
        <taxon>Aspergillaceae</taxon>
        <taxon>Aspergillus</taxon>
        <taxon>Aspergillus subgen. Circumdati</taxon>
    </lineage>
</organism>
<dbReference type="OrthoDB" id="3858188at2759"/>
<evidence type="ECO:0000313" key="3">
    <source>
        <dbReference type="Proteomes" id="UP000247233"/>
    </source>
</evidence>
<comment type="caution">
    <text evidence="2">The sequence shown here is derived from an EMBL/GenBank/DDBJ whole genome shotgun (WGS) entry which is preliminary data.</text>
</comment>